<accession>A0A7J4ZN86</accession>
<reference evidence="2 3" key="1">
    <citation type="submission" date="2019-09" db="EMBL/GenBank/DDBJ databases">
        <title>Geobacter sp. Red96, a novel strain isolated from paddy soil.</title>
        <authorList>
            <person name="Xu Z."/>
            <person name="Masuda Y."/>
            <person name="Itoh H."/>
            <person name="Senoo K."/>
        </authorList>
    </citation>
    <scope>NUCLEOTIDE SEQUENCE [LARGE SCALE GENOMIC DNA]</scope>
    <source>
        <strain evidence="2 3">Red96</strain>
    </source>
</reference>
<organism evidence="2 3">
    <name type="scientific">Oryzomonas japonica</name>
    <dbReference type="NCBI Taxonomy" id="2603858"/>
    <lineage>
        <taxon>Bacteria</taxon>
        <taxon>Pseudomonadati</taxon>
        <taxon>Thermodesulfobacteriota</taxon>
        <taxon>Desulfuromonadia</taxon>
        <taxon>Geobacterales</taxon>
        <taxon>Geobacteraceae</taxon>
        <taxon>Oryzomonas</taxon>
    </lineage>
</organism>
<gene>
    <name evidence="2" type="ORF">F6V25_14590</name>
</gene>
<comment type="caution">
    <text evidence="2">The sequence shown here is derived from an EMBL/GenBank/DDBJ whole genome shotgun (WGS) entry which is preliminary data.</text>
</comment>
<name>A0A7J4ZN86_9BACT</name>
<sequence length="128" mass="14757">MTMTKKRHWLLSIYIVLSIVMLSIGFILFGHILGDPRFMLMKKFPDVPKWVYYAIRFNFLFHIMSLVALFHWKKWGFYGAATACIISVILNITLSGKVTENLSGLLSIVILFCVLQIGGERKGWTQLE</sequence>
<proteinExistence type="predicted"/>
<evidence type="ECO:0000256" key="1">
    <source>
        <dbReference type="SAM" id="Phobius"/>
    </source>
</evidence>
<dbReference type="RefSeq" id="WP_151129352.1">
    <property type="nucleotide sequence ID" value="NZ_VZQZ01000010.1"/>
</dbReference>
<protein>
    <submittedName>
        <fullName evidence="2">Uncharacterized protein</fullName>
    </submittedName>
</protein>
<dbReference type="Proteomes" id="UP000420562">
    <property type="component" value="Unassembled WGS sequence"/>
</dbReference>
<evidence type="ECO:0000313" key="3">
    <source>
        <dbReference type="Proteomes" id="UP000420562"/>
    </source>
</evidence>
<dbReference type="EMBL" id="VZQZ01000010">
    <property type="protein sequence ID" value="KAB0664032.1"/>
    <property type="molecule type" value="Genomic_DNA"/>
</dbReference>
<feature type="transmembrane region" description="Helical" evidence="1">
    <location>
        <begin position="9"/>
        <end position="30"/>
    </location>
</feature>
<feature type="transmembrane region" description="Helical" evidence="1">
    <location>
        <begin position="102"/>
        <end position="119"/>
    </location>
</feature>
<keyword evidence="3" id="KW-1185">Reference proteome</keyword>
<keyword evidence="1" id="KW-0472">Membrane</keyword>
<feature type="transmembrane region" description="Helical" evidence="1">
    <location>
        <begin position="77"/>
        <end position="96"/>
    </location>
</feature>
<keyword evidence="1" id="KW-0812">Transmembrane</keyword>
<dbReference type="AlphaFoldDB" id="A0A7J4ZN86"/>
<keyword evidence="1" id="KW-1133">Transmembrane helix</keyword>
<evidence type="ECO:0000313" key="2">
    <source>
        <dbReference type="EMBL" id="KAB0664032.1"/>
    </source>
</evidence>
<feature type="transmembrane region" description="Helical" evidence="1">
    <location>
        <begin position="50"/>
        <end position="70"/>
    </location>
</feature>